<dbReference type="NCBIfam" id="NF004396">
    <property type="entry name" value="PRK05753.1"/>
    <property type="match status" value="1"/>
</dbReference>
<name>A0A127F8D7_STEDE</name>
<dbReference type="InterPro" id="IPR029462">
    <property type="entry name" value="Rnk_N"/>
</dbReference>
<dbReference type="AlphaFoldDB" id="A0A127F8D7"/>
<feature type="domain" description="Regulator of nucleoside diphosphate kinase N-terminal" evidence="3">
    <location>
        <begin position="15"/>
        <end position="57"/>
    </location>
</feature>
<dbReference type="EMBL" id="CP011971">
    <property type="protein sequence ID" value="AMN45901.1"/>
    <property type="molecule type" value="Genomic_DNA"/>
</dbReference>
<accession>A0A127F8D7</accession>
<evidence type="ECO:0000259" key="2">
    <source>
        <dbReference type="Pfam" id="PF01272"/>
    </source>
</evidence>
<keyword evidence="5" id="KW-1185">Reference proteome</keyword>
<dbReference type="STRING" id="465721.ACG33_02000"/>
<evidence type="ECO:0000259" key="3">
    <source>
        <dbReference type="Pfam" id="PF14760"/>
    </source>
</evidence>
<dbReference type="Gene3D" id="3.10.50.30">
    <property type="entry name" value="Transcription elongation factor, GreA/GreB, C-terminal domain"/>
    <property type="match status" value="1"/>
</dbReference>
<evidence type="ECO:0000256" key="1">
    <source>
        <dbReference type="SAM" id="MobiDB-lite"/>
    </source>
</evidence>
<dbReference type="InterPro" id="IPR036953">
    <property type="entry name" value="GreA/GreB_C_sf"/>
</dbReference>
<dbReference type="InterPro" id="IPR023459">
    <property type="entry name" value="Tscrpt_elong_fac_GreA/B_fam"/>
</dbReference>
<sequence>MTPDTSNRTGIPARPRIIISATDHARLMRLAEVAQERTPSAGVADYLSDELSRAQIVPDGEMDASIIRMGSHVTYSDAATGRTRKVSLVYPEAADINLGLISVLTPIGAALIGLSPGQSIDWPTPGGGSGKLTVLEVDNEESAQKD</sequence>
<dbReference type="GO" id="GO:0032784">
    <property type="term" value="P:regulation of DNA-templated transcription elongation"/>
    <property type="evidence" value="ECO:0007669"/>
    <property type="project" value="InterPro"/>
</dbReference>
<gene>
    <name evidence="4" type="ORF">ACG33_02000</name>
</gene>
<dbReference type="PANTHER" id="PTHR30437">
    <property type="entry name" value="TRANSCRIPTION ELONGATION FACTOR GREA"/>
    <property type="match status" value="1"/>
</dbReference>
<evidence type="ECO:0000313" key="5">
    <source>
        <dbReference type="Proteomes" id="UP000070250"/>
    </source>
</evidence>
<dbReference type="OrthoDB" id="192847at2"/>
<dbReference type="Gene3D" id="1.10.286.20">
    <property type="match status" value="1"/>
</dbReference>
<evidence type="ECO:0000313" key="4">
    <source>
        <dbReference type="EMBL" id="AMN45901.1"/>
    </source>
</evidence>
<dbReference type="KEGG" id="sdf:ACG33_02000"/>
<organism evidence="4 5">
    <name type="scientific">Steroidobacter denitrificans</name>
    <dbReference type="NCBI Taxonomy" id="465721"/>
    <lineage>
        <taxon>Bacteria</taxon>
        <taxon>Pseudomonadati</taxon>
        <taxon>Pseudomonadota</taxon>
        <taxon>Gammaproteobacteria</taxon>
        <taxon>Steroidobacterales</taxon>
        <taxon>Steroidobacteraceae</taxon>
        <taxon>Steroidobacter</taxon>
    </lineage>
</organism>
<protein>
    <recommendedName>
        <fullName evidence="6">Nucleoside diphosphate kinase regulator</fullName>
    </recommendedName>
</protein>
<dbReference type="GO" id="GO:0070063">
    <property type="term" value="F:RNA polymerase binding"/>
    <property type="evidence" value="ECO:0007669"/>
    <property type="project" value="InterPro"/>
</dbReference>
<proteinExistence type="predicted"/>
<dbReference type="PANTHER" id="PTHR30437:SF5">
    <property type="entry name" value="REGULATOR OF NUCLEOSIDE DIPHOSPHATE KINASE"/>
    <property type="match status" value="1"/>
</dbReference>
<feature type="domain" description="Transcription elongation factor GreA/GreB C-terminal" evidence="2">
    <location>
        <begin position="65"/>
        <end position="138"/>
    </location>
</feature>
<evidence type="ECO:0008006" key="6">
    <source>
        <dbReference type="Google" id="ProtNLM"/>
    </source>
</evidence>
<dbReference type="SUPFAM" id="SSF54534">
    <property type="entry name" value="FKBP-like"/>
    <property type="match status" value="1"/>
</dbReference>
<feature type="region of interest" description="Disordered" evidence="1">
    <location>
        <begin position="122"/>
        <end position="146"/>
    </location>
</feature>
<reference evidence="4 5" key="1">
    <citation type="submission" date="2015-06" db="EMBL/GenBank/DDBJ databases">
        <title>A Comprehensive Approach to Explore the Metabolic and Phylogenetic Diversity of Bacterial Steroid Degradation in the Environment: Testosterone as an Example.</title>
        <authorList>
            <person name="Yang F.-C."/>
            <person name="Chen Y.-L."/>
            <person name="Yu C.-P."/>
            <person name="Tang S.-L."/>
            <person name="Wang P.-H."/>
            <person name="Ismail W."/>
            <person name="Wang C.-H."/>
            <person name="Yang C.-Y."/>
            <person name="Chiang Y.-R."/>
        </authorList>
    </citation>
    <scope>NUCLEOTIDE SEQUENCE [LARGE SCALE GENOMIC DNA]</scope>
    <source>
        <strain evidence="4 5">DSM 18526</strain>
    </source>
</reference>
<feature type="compositionally biased region" description="Acidic residues" evidence="1">
    <location>
        <begin position="137"/>
        <end position="146"/>
    </location>
</feature>
<dbReference type="Pfam" id="PF14760">
    <property type="entry name" value="Rnk_N"/>
    <property type="match status" value="1"/>
</dbReference>
<dbReference type="GO" id="GO:0003677">
    <property type="term" value="F:DNA binding"/>
    <property type="evidence" value="ECO:0007669"/>
    <property type="project" value="InterPro"/>
</dbReference>
<dbReference type="Proteomes" id="UP000070250">
    <property type="component" value="Chromosome"/>
</dbReference>
<dbReference type="InterPro" id="IPR001437">
    <property type="entry name" value="Tscrpt_elong_fac_GreA/B_C"/>
</dbReference>
<dbReference type="GO" id="GO:0006354">
    <property type="term" value="P:DNA-templated transcription elongation"/>
    <property type="evidence" value="ECO:0007669"/>
    <property type="project" value="TreeGrafter"/>
</dbReference>
<dbReference type="RefSeq" id="WP_066922688.1">
    <property type="nucleotide sequence ID" value="NZ_CP011971.1"/>
</dbReference>
<dbReference type="Pfam" id="PF01272">
    <property type="entry name" value="GreA_GreB"/>
    <property type="match status" value="1"/>
</dbReference>